<dbReference type="Pfam" id="PF11387">
    <property type="entry name" value="DUF2795"/>
    <property type="match status" value="1"/>
</dbReference>
<organism evidence="2 3">
    <name type="scientific">Micavibrio aeruginosavorus</name>
    <dbReference type="NCBI Taxonomy" id="349221"/>
    <lineage>
        <taxon>Bacteria</taxon>
        <taxon>Pseudomonadati</taxon>
        <taxon>Bdellovibrionota</taxon>
        <taxon>Bdellovibrionia</taxon>
        <taxon>Bdellovibrionales</taxon>
        <taxon>Pseudobdellovibrionaceae</taxon>
        <taxon>Micavibrio</taxon>
    </lineage>
</organism>
<comment type="caution">
    <text evidence="2">The sequence shown here is derived from an EMBL/GenBank/DDBJ whole genome shotgun (WGS) entry which is preliminary data.</text>
</comment>
<evidence type="ECO:0000313" key="2">
    <source>
        <dbReference type="EMBL" id="PZP55312.1"/>
    </source>
</evidence>
<proteinExistence type="predicted"/>
<reference evidence="2 3" key="1">
    <citation type="submission" date="2017-08" db="EMBL/GenBank/DDBJ databases">
        <title>Infants hospitalized years apart are colonized by the same room-sourced microbial strains.</title>
        <authorList>
            <person name="Brooks B."/>
            <person name="Olm M.R."/>
            <person name="Firek B.A."/>
            <person name="Baker R."/>
            <person name="Thomas B.C."/>
            <person name="Morowitz M.J."/>
            <person name="Banfield J.F."/>
        </authorList>
    </citation>
    <scope>NUCLEOTIDE SEQUENCE [LARGE SCALE GENOMIC DNA]</scope>
    <source>
        <strain evidence="2">S2_006_000_R2_64</strain>
    </source>
</reference>
<protein>
    <recommendedName>
        <fullName evidence="4">DUF2795 domain-containing protein</fullName>
    </recommendedName>
</protein>
<accession>A0A2W5HI21</accession>
<evidence type="ECO:0008006" key="4">
    <source>
        <dbReference type="Google" id="ProtNLM"/>
    </source>
</evidence>
<dbReference type="AlphaFoldDB" id="A0A2W5HI21"/>
<feature type="region of interest" description="Disordered" evidence="1">
    <location>
        <begin position="68"/>
        <end position="90"/>
    </location>
</feature>
<sequence>MARSGYETAPDILELLDGVEFPASQADLISYAYDQDASEEAVEVLRALPDSTFNHMQDVRENIGKIDELPGVQQWGSEPSEDMPHDPERI</sequence>
<evidence type="ECO:0000256" key="1">
    <source>
        <dbReference type="SAM" id="MobiDB-lite"/>
    </source>
</evidence>
<gene>
    <name evidence="2" type="ORF">DI586_07325</name>
</gene>
<dbReference type="InterPro" id="IPR021527">
    <property type="entry name" value="DUF2795"/>
</dbReference>
<dbReference type="Proteomes" id="UP000249739">
    <property type="component" value="Unassembled WGS sequence"/>
</dbReference>
<dbReference type="EMBL" id="QFOT01000076">
    <property type="protein sequence ID" value="PZP55312.1"/>
    <property type="molecule type" value="Genomic_DNA"/>
</dbReference>
<name>A0A2W5HI21_9BACT</name>
<evidence type="ECO:0000313" key="3">
    <source>
        <dbReference type="Proteomes" id="UP000249739"/>
    </source>
</evidence>